<keyword evidence="4" id="KW-1185">Reference proteome</keyword>
<evidence type="ECO:0000313" key="3">
    <source>
        <dbReference type="EMBL" id="MDY5146563.1"/>
    </source>
</evidence>
<dbReference type="AlphaFoldDB" id="A0AAW9HBH9"/>
<evidence type="ECO:0000313" key="4">
    <source>
        <dbReference type="Proteomes" id="UP001284901"/>
    </source>
</evidence>
<comment type="caution">
    <text evidence="2">The sequence shown here is derived from an EMBL/GenBank/DDBJ whole genome shotgun (WGS) entry which is preliminary data.</text>
</comment>
<protein>
    <submittedName>
        <fullName evidence="2">DUF3710 domain-containing protein</fullName>
    </submittedName>
</protein>
<feature type="region of interest" description="Disordered" evidence="1">
    <location>
        <begin position="1"/>
        <end position="68"/>
    </location>
</feature>
<dbReference type="RefSeq" id="WP_087070688.1">
    <property type="nucleotide sequence ID" value="NZ_CAUPFC010000007.1"/>
</dbReference>
<proteinExistence type="predicted"/>
<sequence length="253" mass="27014">MAWFSRRKKNEAPASQPDERDEAGQDLAADNSGVADGAACNADAGSVDAGNAAAGPKARGPYDESEAPENPALIDGGALRLPILPDATMQFSVDRERQVVLGVVYMMGDSAVQLQVFAAPKSTGLWEDIRVEVISSIANQGGRFQEAEGEYGPEIQAQMPAENGRVPVRFIGIDGPRWLLRVAVTGRGAVDPARGTEVLHRVLDDLVVVRGTQAIPPRELLPLALPQQGEPEPETPDTGIELPKRGPEIQEIR</sequence>
<dbReference type="EMBL" id="JAWNFY010000014">
    <property type="protein sequence ID" value="MDY5146563.1"/>
    <property type="molecule type" value="Genomic_DNA"/>
</dbReference>
<reference evidence="2 4" key="1">
    <citation type="submission" date="2023-10" db="EMBL/GenBank/DDBJ databases">
        <title>Whole Genome based description of the genera Actinobaculum and Actinotignum reveals a complex phylogenetic relationship within the species included in the genus Actinotignum.</title>
        <authorList>
            <person name="Jensen C.S."/>
            <person name="Dargis R."/>
            <person name="Kemp M."/>
            <person name="Christensen J.J."/>
        </authorList>
    </citation>
    <scope>NUCLEOTIDE SEQUENCE</scope>
    <source>
        <strain evidence="3 4">SLA_B089</strain>
        <strain evidence="2">SLA_B245</strain>
    </source>
</reference>
<name>A0AAW9HBH9_9ACTO</name>
<evidence type="ECO:0000313" key="5">
    <source>
        <dbReference type="Proteomes" id="UP001288320"/>
    </source>
</evidence>
<gene>
    <name evidence="2" type="ORF">R6G74_03370</name>
    <name evidence="3" type="ORF">R6P33_05960</name>
</gene>
<dbReference type="EMBL" id="JAWNFV010000005">
    <property type="protein sequence ID" value="MDY5140358.1"/>
    <property type="molecule type" value="Genomic_DNA"/>
</dbReference>
<dbReference type="InterPro" id="IPR022183">
    <property type="entry name" value="DUF3710"/>
</dbReference>
<feature type="region of interest" description="Disordered" evidence="1">
    <location>
        <begin position="219"/>
        <end position="253"/>
    </location>
</feature>
<accession>A0AAW9HBH9</accession>
<evidence type="ECO:0000256" key="1">
    <source>
        <dbReference type="SAM" id="MobiDB-lite"/>
    </source>
</evidence>
<dbReference type="Pfam" id="PF12502">
    <property type="entry name" value="DUF3710"/>
    <property type="match status" value="1"/>
</dbReference>
<dbReference type="Proteomes" id="UP001288320">
    <property type="component" value="Unassembled WGS sequence"/>
</dbReference>
<organism evidence="2 5">
    <name type="scientific">Actinotignum timonense</name>
    <dbReference type="NCBI Taxonomy" id="1870995"/>
    <lineage>
        <taxon>Bacteria</taxon>
        <taxon>Bacillati</taxon>
        <taxon>Actinomycetota</taxon>
        <taxon>Actinomycetes</taxon>
        <taxon>Actinomycetales</taxon>
        <taxon>Actinomycetaceae</taxon>
        <taxon>Actinotignum</taxon>
    </lineage>
</organism>
<dbReference type="GeneID" id="92814328"/>
<evidence type="ECO:0000313" key="2">
    <source>
        <dbReference type="EMBL" id="MDY5140358.1"/>
    </source>
</evidence>
<feature type="compositionally biased region" description="Basic and acidic residues" evidence="1">
    <location>
        <begin position="242"/>
        <end position="253"/>
    </location>
</feature>
<dbReference type="Proteomes" id="UP001284901">
    <property type="component" value="Unassembled WGS sequence"/>
</dbReference>